<evidence type="ECO:0000313" key="4">
    <source>
        <dbReference type="EMBL" id="GGL22034.1"/>
    </source>
</evidence>
<sequence>MTLSRFVRIQLTIFAILTVVGLAIMGGTYVGVPAMLGIGRYEVTVELAATGGLYQNANVAFRGTNVGVVREVRLTNDGVAAKLSVDSGYKIPADSSALVRSVSAIGEQYVDLVPPPDPGDANLYDGSVIPVDRTELPQDVGALLDQADRLLSSVADTRLRQVIDEAFRAFNGAGPDLQRFLDSASLLVQEANDNVGPTKQLIEQIGPLLDTQVNSDAAIRSWTRDLATVTDTLRAHDPALRSILAGGPSALERVTQQFDDLRPTLPLLVNNLVSLGQVGVTYHSGLEQILVVYPPLIAALLTAVRGPMEYGALVDFMTVLNDPPPCTTGFLPPDQRREPTELDTPDTPKGLYCKVPQDDKTAVRGIRNTPCMDFPGRRAPSPELCRTGYVPEGTNPPFGPPQPVAPTEPPGPVAPASAPDTAPGVAGVPAAPASFSGAGTPAAALSYDPASGVYTGSDGGSYRQGDIAPGGSGTVPADWQAMFEEQQR</sequence>
<dbReference type="EMBL" id="BMMH01000008">
    <property type="protein sequence ID" value="GGL22034.1"/>
    <property type="molecule type" value="Genomic_DNA"/>
</dbReference>
<dbReference type="Pfam" id="PF02470">
    <property type="entry name" value="MlaD"/>
    <property type="match status" value="1"/>
</dbReference>
<dbReference type="InterPro" id="IPR052336">
    <property type="entry name" value="MlaD_Phospholipid_Transporter"/>
</dbReference>
<dbReference type="InterPro" id="IPR005693">
    <property type="entry name" value="Mce"/>
</dbReference>
<dbReference type="PANTHER" id="PTHR33371">
    <property type="entry name" value="INTERMEMBRANE PHOSPHOLIPID TRANSPORT SYSTEM BINDING PROTEIN MLAD-RELATED"/>
    <property type="match status" value="1"/>
</dbReference>
<dbReference type="InterPro" id="IPR003399">
    <property type="entry name" value="Mce/MlaD"/>
</dbReference>
<organism evidence="4 5">
    <name type="scientific">Nocardia jinanensis</name>
    <dbReference type="NCBI Taxonomy" id="382504"/>
    <lineage>
        <taxon>Bacteria</taxon>
        <taxon>Bacillati</taxon>
        <taxon>Actinomycetota</taxon>
        <taxon>Actinomycetes</taxon>
        <taxon>Mycobacteriales</taxon>
        <taxon>Nocardiaceae</taxon>
        <taxon>Nocardia</taxon>
    </lineage>
</organism>
<accession>A0A917RRB9</accession>
<proteinExistence type="predicted"/>
<feature type="compositionally biased region" description="Pro residues" evidence="1">
    <location>
        <begin position="397"/>
        <end position="413"/>
    </location>
</feature>
<dbReference type="Proteomes" id="UP000638263">
    <property type="component" value="Unassembled WGS sequence"/>
</dbReference>
<keyword evidence="2" id="KW-1133">Transmembrane helix</keyword>
<name>A0A917RRB9_9NOCA</name>
<feature type="region of interest" description="Disordered" evidence="1">
    <location>
        <begin position="390"/>
        <end position="488"/>
    </location>
</feature>
<dbReference type="GO" id="GO:0005576">
    <property type="term" value="C:extracellular region"/>
    <property type="evidence" value="ECO:0007669"/>
    <property type="project" value="TreeGrafter"/>
</dbReference>
<dbReference type="AlphaFoldDB" id="A0A917RRB9"/>
<keyword evidence="2" id="KW-0812">Transmembrane</keyword>
<feature type="compositionally biased region" description="Low complexity" evidence="1">
    <location>
        <begin position="418"/>
        <end position="444"/>
    </location>
</feature>
<feature type="transmembrane region" description="Helical" evidence="2">
    <location>
        <begin position="12"/>
        <end position="32"/>
    </location>
</feature>
<keyword evidence="2" id="KW-0472">Membrane</keyword>
<dbReference type="PANTHER" id="PTHR33371:SF16">
    <property type="entry name" value="MCE-FAMILY PROTEIN MCE3F"/>
    <property type="match status" value="1"/>
</dbReference>
<gene>
    <name evidence="4" type="ORF">GCM10011588_41250</name>
</gene>
<protein>
    <submittedName>
        <fullName evidence="4">Hypothetical MCE-family protein</fullName>
    </submittedName>
</protein>
<comment type="caution">
    <text evidence="4">The sequence shown here is derived from an EMBL/GenBank/DDBJ whole genome shotgun (WGS) entry which is preliminary data.</text>
</comment>
<evidence type="ECO:0000256" key="2">
    <source>
        <dbReference type="SAM" id="Phobius"/>
    </source>
</evidence>
<keyword evidence="5" id="KW-1185">Reference proteome</keyword>
<dbReference type="NCBIfam" id="TIGR00996">
    <property type="entry name" value="Mtu_fam_mce"/>
    <property type="match status" value="1"/>
</dbReference>
<dbReference type="RefSeq" id="WP_058853250.1">
    <property type="nucleotide sequence ID" value="NZ_BMMH01000008.1"/>
</dbReference>
<evidence type="ECO:0000256" key="1">
    <source>
        <dbReference type="SAM" id="MobiDB-lite"/>
    </source>
</evidence>
<evidence type="ECO:0000313" key="5">
    <source>
        <dbReference type="Proteomes" id="UP000638263"/>
    </source>
</evidence>
<reference evidence="4" key="2">
    <citation type="submission" date="2020-09" db="EMBL/GenBank/DDBJ databases">
        <authorList>
            <person name="Sun Q."/>
            <person name="Zhou Y."/>
        </authorList>
    </citation>
    <scope>NUCLEOTIDE SEQUENCE</scope>
    <source>
        <strain evidence="4">CGMCC 4.3508</strain>
    </source>
</reference>
<feature type="domain" description="Mce/MlaD" evidence="3">
    <location>
        <begin position="41"/>
        <end position="115"/>
    </location>
</feature>
<feature type="region of interest" description="Disordered" evidence="1">
    <location>
        <begin position="329"/>
        <end position="351"/>
    </location>
</feature>
<evidence type="ECO:0000259" key="3">
    <source>
        <dbReference type="Pfam" id="PF02470"/>
    </source>
</evidence>
<reference evidence="4" key="1">
    <citation type="journal article" date="2014" name="Int. J. Syst. Evol. Microbiol.">
        <title>Complete genome sequence of Corynebacterium casei LMG S-19264T (=DSM 44701T), isolated from a smear-ripened cheese.</title>
        <authorList>
            <consortium name="US DOE Joint Genome Institute (JGI-PGF)"/>
            <person name="Walter F."/>
            <person name="Albersmeier A."/>
            <person name="Kalinowski J."/>
            <person name="Ruckert C."/>
        </authorList>
    </citation>
    <scope>NUCLEOTIDE SEQUENCE</scope>
    <source>
        <strain evidence="4">CGMCC 4.3508</strain>
    </source>
</reference>